<dbReference type="EMBL" id="AHNR02000065">
    <property type="protein sequence ID" value="EKR53449.1"/>
    <property type="molecule type" value="Genomic_DNA"/>
</dbReference>
<dbReference type="RefSeq" id="WP_000700007.1">
    <property type="nucleotide sequence ID" value="NZ_AHNR02000065.1"/>
</dbReference>
<keyword evidence="1" id="KW-0433">Leucine-rich repeat</keyword>
<dbReference type="SUPFAM" id="SSF52058">
    <property type="entry name" value="L domain-like"/>
    <property type="match status" value="1"/>
</dbReference>
<dbReference type="InterPro" id="IPR050216">
    <property type="entry name" value="LRR_domain-containing"/>
</dbReference>
<comment type="caution">
    <text evidence="3">The sequence shown here is derived from an EMBL/GenBank/DDBJ whole genome shotgun (WGS) entry which is preliminary data.</text>
</comment>
<dbReference type="InterPro" id="IPR032675">
    <property type="entry name" value="LRR_dom_sf"/>
</dbReference>
<dbReference type="Gene3D" id="3.80.10.10">
    <property type="entry name" value="Ribonuclease Inhibitor"/>
    <property type="match status" value="1"/>
</dbReference>
<sequence>MKIMNLQKIGTLIFLCFLSQLKAEEKGHYQNLTKALKNPTDVQTLDLSNNQLITLPKEIGQLKELEWLSLSKNQLKTLPKEIETLKKLEELFLDDIPVLKSQEKKIQKLLPKAQIDFIEIKK</sequence>
<dbReference type="PANTHER" id="PTHR48051:SF39">
    <property type="entry name" value="P53-INDUCED DEATH DOMAIN PROTEIN 1"/>
    <property type="match status" value="1"/>
</dbReference>
<evidence type="ECO:0000313" key="3">
    <source>
        <dbReference type="EMBL" id="EKR53449.1"/>
    </source>
</evidence>
<keyword evidence="2" id="KW-0677">Repeat</keyword>
<dbReference type="Pfam" id="PF13855">
    <property type="entry name" value="LRR_8"/>
    <property type="match status" value="1"/>
</dbReference>
<proteinExistence type="predicted"/>
<name>A0A0E2D0B3_LEPIR</name>
<evidence type="ECO:0000256" key="1">
    <source>
        <dbReference type="ARBA" id="ARBA00022614"/>
    </source>
</evidence>
<gene>
    <name evidence="3" type="ORF">LEP1GSC105_4856</name>
</gene>
<dbReference type="Proteomes" id="UP000001340">
    <property type="component" value="Unassembled WGS sequence"/>
</dbReference>
<dbReference type="PANTHER" id="PTHR48051">
    <property type="match status" value="1"/>
</dbReference>
<reference evidence="3 4" key="1">
    <citation type="submission" date="2012-10" db="EMBL/GenBank/DDBJ databases">
        <authorList>
            <person name="Harkins D.M."/>
            <person name="Durkin A.S."/>
            <person name="Brinkac L.M."/>
            <person name="Haft D.H."/>
            <person name="Selengut J.D."/>
            <person name="Sanka R."/>
            <person name="DePew J."/>
            <person name="Purushe J."/>
            <person name="Chanthongthip A."/>
            <person name="Lattana O."/>
            <person name="Phetsouvanh R."/>
            <person name="Newton P.N."/>
            <person name="Vinetz J.M."/>
            <person name="Sutton G.G."/>
            <person name="Nierman W.C."/>
            <person name="Fouts D.E."/>
        </authorList>
    </citation>
    <scope>NUCLEOTIDE SEQUENCE [LARGE SCALE GENOMIC DNA]</scope>
    <source>
        <strain evidence="3 4">UI 12758</strain>
    </source>
</reference>
<protein>
    <submittedName>
        <fullName evidence="3">Leucine rich repeat protein</fullName>
    </submittedName>
</protein>
<evidence type="ECO:0000256" key="2">
    <source>
        <dbReference type="ARBA" id="ARBA00022737"/>
    </source>
</evidence>
<dbReference type="AlphaFoldDB" id="A0A0E2D0B3"/>
<dbReference type="PROSITE" id="PS51450">
    <property type="entry name" value="LRR"/>
    <property type="match status" value="1"/>
</dbReference>
<dbReference type="InterPro" id="IPR001611">
    <property type="entry name" value="Leu-rich_rpt"/>
</dbReference>
<dbReference type="GO" id="GO:0005737">
    <property type="term" value="C:cytoplasm"/>
    <property type="evidence" value="ECO:0007669"/>
    <property type="project" value="TreeGrafter"/>
</dbReference>
<evidence type="ECO:0000313" key="4">
    <source>
        <dbReference type="Proteomes" id="UP000001340"/>
    </source>
</evidence>
<organism evidence="3 4">
    <name type="scientific">Leptospira interrogans str. UI 12758</name>
    <dbReference type="NCBI Taxonomy" id="1049938"/>
    <lineage>
        <taxon>Bacteria</taxon>
        <taxon>Pseudomonadati</taxon>
        <taxon>Spirochaetota</taxon>
        <taxon>Spirochaetia</taxon>
        <taxon>Leptospirales</taxon>
        <taxon>Leptospiraceae</taxon>
        <taxon>Leptospira</taxon>
    </lineage>
</organism>
<dbReference type="PRINTS" id="PR00019">
    <property type="entry name" value="LEURICHRPT"/>
</dbReference>
<accession>A0A0E2D0B3</accession>